<organism evidence="1 2">
    <name type="scientific">Enterococcus faecalis</name>
    <name type="common">Streptococcus faecalis</name>
    <dbReference type="NCBI Taxonomy" id="1351"/>
    <lineage>
        <taxon>Bacteria</taxon>
        <taxon>Bacillati</taxon>
        <taxon>Bacillota</taxon>
        <taxon>Bacilli</taxon>
        <taxon>Lactobacillales</taxon>
        <taxon>Enterococcaceae</taxon>
        <taxon>Enterococcus</taxon>
    </lineage>
</organism>
<reference evidence="1 2" key="1">
    <citation type="submission" date="2023-03" db="EMBL/GenBank/DDBJ databases">
        <title>Complete genome sequence of an Enterococcus faecalis urinary isolate.</title>
        <authorList>
            <person name="Brauer A.L."/>
            <person name="Armbruster C.E."/>
        </authorList>
    </citation>
    <scope>NUCLEOTIDE SEQUENCE [LARGE SCALE GENOMIC DNA]</scope>
    <source>
        <strain evidence="1 2">3143</strain>
    </source>
</reference>
<gene>
    <name evidence="1" type="ORF">P0083_00375</name>
</gene>
<evidence type="ECO:0000313" key="1">
    <source>
        <dbReference type="EMBL" id="WER42818.1"/>
    </source>
</evidence>
<sequence>MKRLKISYIDLAVIIESIYYGEDEDVSDIDDLLKYLRNNGHLSTVLTVSRGISDE</sequence>
<dbReference type="RefSeq" id="WP_002389257.1">
    <property type="nucleotide sequence ID" value="NZ_BJLX01000034.1"/>
</dbReference>
<protein>
    <submittedName>
        <fullName evidence="1">Uncharacterized protein</fullName>
    </submittedName>
</protein>
<dbReference type="AlphaFoldDB" id="A0ABD7XNI7"/>
<accession>A0ABD7XNI7</accession>
<dbReference type="EMBL" id="CP119528">
    <property type="protein sequence ID" value="WER42818.1"/>
    <property type="molecule type" value="Genomic_DNA"/>
</dbReference>
<proteinExistence type="predicted"/>
<name>A0ABD7XNI7_ENTFL</name>
<evidence type="ECO:0000313" key="2">
    <source>
        <dbReference type="Proteomes" id="UP001222182"/>
    </source>
</evidence>
<dbReference type="Proteomes" id="UP001222182">
    <property type="component" value="Chromosome"/>
</dbReference>